<feature type="region of interest" description="Disordered" evidence="5">
    <location>
        <begin position="49"/>
        <end position="69"/>
    </location>
</feature>
<feature type="region of interest" description="Disordered" evidence="5">
    <location>
        <begin position="284"/>
        <end position="328"/>
    </location>
</feature>
<evidence type="ECO:0000313" key="7">
    <source>
        <dbReference type="Proteomes" id="UP001146120"/>
    </source>
</evidence>
<reference evidence="6" key="1">
    <citation type="submission" date="2022-11" db="EMBL/GenBank/DDBJ databases">
        <authorList>
            <person name="Morgan W.R."/>
            <person name="Tartar A."/>
        </authorList>
    </citation>
    <scope>NUCLEOTIDE SEQUENCE</scope>
    <source>
        <strain evidence="6">ARSEF 373</strain>
    </source>
</reference>
<feature type="region of interest" description="Disordered" evidence="5">
    <location>
        <begin position="1"/>
        <end position="23"/>
    </location>
</feature>
<dbReference type="Pfam" id="PF13516">
    <property type="entry name" value="LRR_6"/>
    <property type="match status" value="1"/>
</dbReference>
<accession>A0AAV2ZET7</accession>
<dbReference type="InterPro" id="IPR032675">
    <property type="entry name" value="LRR_dom_sf"/>
</dbReference>
<gene>
    <name evidence="6" type="ORF">N0F65_010000</name>
</gene>
<dbReference type="GO" id="GO:0005829">
    <property type="term" value="C:cytosol"/>
    <property type="evidence" value="ECO:0007669"/>
    <property type="project" value="TreeGrafter"/>
</dbReference>
<keyword evidence="1" id="KW-0343">GTPase activation</keyword>
<dbReference type="SUPFAM" id="SSF52047">
    <property type="entry name" value="RNI-like"/>
    <property type="match status" value="1"/>
</dbReference>
<keyword evidence="3" id="KW-0677">Repeat</keyword>
<dbReference type="PANTHER" id="PTHR24113:SF12">
    <property type="entry name" value="RAN GTPASE-ACTIVATING PROTEIN 1"/>
    <property type="match status" value="1"/>
</dbReference>
<dbReference type="SMART" id="SM00368">
    <property type="entry name" value="LRR_RI"/>
    <property type="match status" value="2"/>
</dbReference>
<dbReference type="InterPro" id="IPR027038">
    <property type="entry name" value="RanGap"/>
</dbReference>
<dbReference type="GO" id="GO:0006913">
    <property type="term" value="P:nucleocytoplasmic transport"/>
    <property type="evidence" value="ECO:0007669"/>
    <property type="project" value="TreeGrafter"/>
</dbReference>
<feature type="non-terminal residue" evidence="6">
    <location>
        <position position="1"/>
    </location>
</feature>
<keyword evidence="7" id="KW-1185">Reference proteome</keyword>
<dbReference type="AlphaFoldDB" id="A0AAV2ZET7"/>
<organism evidence="6 7">
    <name type="scientific">Lagenidium giganteum</name>
    <dbReference type="NCBI Taxonomy" id="4803"/>
    <lineage>
        <taxon>Eukaryota</taxon>
        <taxon>Sar</taxon>
        <taxon>Stramenopiles</taxon>
        <taxon>Oomycota</taxon>
        <taxon>Peronosporomycetes</taxon>
        <taxon>Pythiales</taxon>
        <taxon>Pythiaceae</taxon>
    </lineage>
</organism>
<dbReference type="InterPro" id="IPR001611">
    <property type="entry name" value="Leu-rich_rpt"/>
</dbReference>
<reference evidence="6" key="2">
    <citation type="journal article" date="2023" name="Microbiol Resour">
        <title>Decontamination and Annotation of the Draft Genome Sequence of the Oomycete Lagenidium giganteum ARSEF 373.</title>
        <authorList>
            <person name="Morgan W.R."/>
            <person name="Tartar A."/>
        </authorList>
    </citation>
    <scope>NUCLEOTIDE SEQUENCE</scope>
    <source>
        <strain evidence="6">ARSEF 373</strain>
    </source>
</reference>
<keyword evidence="2" id="KW-0433">Leucine-rich repeat</keyword>
<evidence type="ECO:0000256" key="4">
    <source>
        <dbReference type="SAM" id="Coils"/>
    </source>
</evidence>
<evidence type="ECO:0000256" key="5">
    <source>
        <dbReference type="SAM" id="MobiDB-lite"/>
    </source>
</evidence>
<dbReference type="GO" id="GO:0048471">
    <property type="term" value="C:perinuclear region of cytoplasm"/>
    <property type="evidence" value="ECO:0007669"/>
    <property type="project" value="TreeGrafter"/>
</dbReference>
<evidence type="ECO:0000256" key="1">
    <source>
        <dbReference type="ARBA" id="ARBA00022468"/>
    </source>
</evidence>
<evidence type="ECO:0000313" key="6">
    <source>
        <dbReference type="EMBL" id="DBA04404.1"/>
    </source>
</evidence>
<dbReference type="GO" id="GO:0031267">
    <property type="term" value="F:small GTPase binding"/>
    <property type="evidence" value="ECO:0007669"/>
    <property type="project" value="TreeGrafter"/>
</dbReference>
<dbReference type="Gene3D" id="3.80.10.10">
    <property type="entry name" value="Ribonuclease Inhibitor"/>
    <property type="match status" value="1"/>
</dbReference>
<evidence type="ECO:0000256" key="3">
    <source>
        <dbReference type="ARBA" id="ARBA00022737"/>
    </source>
</evidence>
<feature type="compositionally biased region" description="Low complexity" evidence="5">
    <location>
        <begin position="312"/>
        <end position="327"/>
    </location>
</feature>
<dbReference type="GO" id="GO:0005096">
    <property type="term" value="F:GTPase activator activity"/>
    <property type="evidence" value="ECO:0007669"/>
    <property type="project" value="UniProtKB-KW"/>
</dbReference>
<sequence length="526" mass="59223">VVREQERDEEAHAHEEVGHDGREDVGALELAHFLHELLVLSIRAHGARHWRRRASNTSHERQEREDDFDGQEDLAVAADALPDIAHDDADGENNERQHAHGDHEVHLVLGPVDVRAELARSDREHDAELRAQAQAEAERVQALEEKLAEKERHKRRKTQQKYTKEKERDFRDLLFKYDQEVIRADKRMQLLTAFGRDDRTQEKQRLEEEAAARKLEEVRARDAALAEATRQDLQRQQDIQQHVQQSILAASQLGRRAGILPAINPLSPAPQDEQDETAHILVLRLSQPDKSPRKTELYPAASEPSPALPDINASNNSSTTAAVSSPTKMSNGKRLFFTANPKRFKHAETIRGESIGDQGGIELARSLLTGACPRVKHLSLGWNFIKYSGINALADSFVRGACTQLQLLDLRFNSIDGRGFELLILSLEKGGLPELLDISLQGNLLGDDGAKTLAHAMLRGALRGLRSIDIRQNRIRNAGVSAIWNVFTSECFRHYCPKLQRLDMRRNDAHGGLTRSFCPCPPHLEF</sequence>
<dbReference type="Proteomes" id="UP001146120">
    <property type="component" value="Unassembled WGS sequence"/>
</dbReference>
<keyword evidence="4" id="KW-0175">Coiled coil</keyword>
<evidence type="ECO:0000256" key="2">
    <source>
        <dbReference type="ARBA" id="ARBA00022614"/>
    </source>
</evidence>
<feature type="region of interest" description="Disordered" evidence="5">
    <location>
        <begin position="85"/>
        <end position="104"/>
    </location>
</feature>
<feature type="coiled-coil region" evidence="4">
    <location>
        <begin position="126"/>
        <end position="168"/>
    </location>
</feature>
<comment type="caution">
    <text evidence="6">The sequence shown here is derived from an EMBL/GenBank/DDBJ whole genome shotgun (WGS) entry which is preliminary data.</text>
</comment>
<name>A0AAV2ZET7_9STRA</name>
<dbReference type="EMBL" id="DAKRPA010000008">
    <property type="protein sequence ID" value="DBA04404.1"/>
    <property type="molecule type" value="Genomic_DNA"/>
</dbReference>
<dbReference type="GO" id="GO:0005634">
    <property type="term" value="C:nucleus"/>
    <property type="evidence" value="ECO:0007669"/>
    <property type="project" value="TreeGrafter"/>
</dbReference>
<protein>
    <submittedName>
        <fullName evidence="6">Uncharacterized protein</fullName>
    </submittedName>
</protein>
<proteinExistence type="predicted"/>
<dbReference type="PANTHER" id="PTHR24113">
    <property type="entry name" value="RAN GTPASE-ACTIVATING PROTEIN 1"/>
    <property type="match status" value="1"/>
</dbReference>